<protein>
    <submittedName>
        <fullName evidence="1">Uncharacterized protein</fullName>
    </submittedName>
</protein>
<proteinExistence type="predicted"/>
<evidence type="ECO:0000313" key="1">
    <source>
        <dbReference type="EMBL" id="JAS62495.1"/>
    </source>
</evidence>
<gene>
    <name evidence="1" type="ORF">g.45902</name>
</gene>
<reference evidence="1" key="1">
    <citation type="submission" date="2015-11" db="EMBL/GenBank/DDBJ databases">
        <title>De novo transcriptome assembly of four potential Pierce s Disease insect vectors from Arizona vineyards.</title>
        <authorList>
            <person name="Tassone E.E."/>
        </authorList>
    </citation>
    <scope>NUCLEOTIDE SEQUENCE</scope>
</reference>
<feature type="non-terminal residue" evidence="1">
    <location>
        <position position="1"/>
    </location>
</feature>
<name>A0A1B6GJ92_9HEMI</name>
<dbReference type="AlphaFoldDB" id="A0A1B6GJ92"/>
<sequence length="106" mass="11919">LLLALEALEVVEDTRLEVRLLFCRGDLARSQLSVEVEALIPRARPSLSTSCVRFGPQVFWSPKVLTKHLEISNMGSLGCEVRWLRVNHCDDKTRTNLVSAIEETNA</sequence>
<accession>A0A1B6GJ92</accession>
<dbReference type="EMBL" id="GECZ01007274">
    <property type="protein sequence ID" value="JAS62495.1"/>
    <property type="molecule type" value="Transcribed_RNA"/>
</dbReference>
<feature type="non-terminal residue" evidence="1">
    <location>
        <position position="106"/>
    </location>
</feature>
<organism evidence="1">
    <name type="scientific">Cuerna arida</name>
    <dbReference type="NCBI Taxonomy" id="1464854"/>
    <lineage>
        <taxon>Eukaryota</taxon>
        <taxon>Metazoa</taxon>
        <taxon>Ecdysozoa</taxon>
        <taxon>Arthropoda</taxon>
        <taxon>Hexapoda</taxon>
        <taxon>Insecta</taxon>
        <taxon>Pterygota</taxon>
        <taxon>Neoptera</taxon>
        <taxon>Paraneoptera</taxon>
        <taxon>Hemiptera</taxon>
        <taxon>Auchenorrhyncha</taxon>
        <taxon>Membracoidea</taxon>
        <taxon>Cicadellidae</taxon>
        <taxon>Cicadellinae</taxon>
        <taxon>Proconiini</taxon>
        <taxon>Cuerna</taxon>
    </lineage>
</organism>